<protein>
    <recommendedName>
        <fullName evidence="1">Helix-turn-helix domain-containing protein</fullName>
    </recommendedName>
</protein>
<gene>
    <name evidence="2" type="ORF">LCGC14_2393180</name>
</gene>
<reference evidence="2" key="1">
    <citation type="journal article" date="2015" name="Nature">
        <title>Complex archaea that bridge the gap between prokaryotes and eukaryotes.</title>
        <authorList>
            <person name="Spang A."/>
            <person name="Saw J.H."/>
            <person name="Jorgensen S.L."/>
            <person name="Zaremba-Niedzwiedzka K."/>
            <person name="Martijn J."/>
            <person name="Lind A.E."/>
            <person name="van Eijk R."/>
            <person name="Schleper C."/>
            <person name="Guy L."/>
            <person name="Ettema T.J."/>
        </authorList>
    </citation>
    <scope>NUCLEOTIDE SEQUENCE</scope>
</reference>
<dbReference type="EMBL" id="LAZR01035760">
    <property type="protein sequence ID" value="KKL26650.1"/>
    <property type="molecule type" value="Genomic_DNA"/>
</dbReference>
<feature type="non-terminal residue" evidence="2">
    <location>
        <position position="1"/>
    </location>
</feature>
<evidence type="ECO:0000313" key="2">
    <source>
        <dbReference type="EMBL" id="KKL26650.1"/>
    </source>
</evidence>
<dbReference type="InterPro" id="IPR010093">
    <property type="entry name" value="SinI_DNA-bd"/>
</dbReference>
<dbReference type="GO" id="GO:0003677">
    <property type="term" value="F:DNA binding"/>
    <property type="evidence" value="ECO:0007669"/>
    <property type="project" value="InterPro"/>
</dbReference>
<dbReference type="InterPro" id="IPR041657">
    <property type="entry name" value="HTH_17"/>
</dbReference>
<name>A0A0F9BXK1_9ZZZZ</name>
<comment type="caution">
    <text evidence="2">The sequence shown here is derived from an EMBL/GenBank/DDBJ whole genome shotgun (WGS) entry which is preliminary data.</text>
</comment>
<feature type="domain" description="Helix-turn-helix" evidence="1">
    <location>
        <begin position="12"/>
        <end position="61"/>
    </location>
</feature>
<dbReference type="AlphaFoldDB" id="A0A0F9BXK1"/>
<dbReference type="Pfam" id="PF12728">
    <property type="entry name" value="HTH_17"/>
    <property type="match status" value="1"/>
</dbReference>
<sequence length="77" mass="8762">IKEIEHIKSKHLLTVKEAAFIMGLHWYTVYKLISADKLPICKLGPRTIRIPRKELDEYIAAKVNLPEVPGRSPAPSE</sequence>
<dbReference type="NCBIfam" id="TIGR01764">
    <property type="entry name" value="excise"/>
    <property type="match status" value="1"/>
</dbReference>
<proteinExistence type="predicted"/>
<accession>A0A0F9BXK1</accession>
<evidence type="ECO:0000259" key="1">
    <source>
        <dbReference type="Pfam" id="PF12728"/>
    </source>
</evidence>
<organism evidence="2">
    <name type="scientific">marine sediment metagenome</name>
    <dbReference type="NCBI Taxonomy" id="412755"/>
    <lineage>
        <taxon>unclassified sequences</taxon>
        <taxon>metagenomes</taxon>
        <taxon>ecological metagenomes</taxon>
    </lineage>
</organism>